<evidence type="ECO:0000313" key="2">
    <source>
        <dbReference type="Proteomes" id="UP000887116"/>
    </source>
</evidence>
<dbReference type="AlphaFoldDB" id="A0A8X6M365"/>
<organism evidence="1 2">
    <name type="scientific">Trichonephila clavata</name>
    <name type="common">Joro spider</name>
    <name type="synonym">Nephila clavata</name>
    <dbReference type="NCBI Taxonomy" id="2740835"/>
    <lineage>
        <taxon>Eukaryota</taxon>
        <taxon>Metazoa</taxon>
        <taxon>Ecdysozoa</taxon>
        <taxon>Arthropoda</taxon>
        <taxon>Chelicerata</taxon>
        <taxon>Arachnida</taxon>
        <taxon>Araneae</taxon>
        <taxon>Araneomorphae</taxon>
        <taxon>Entelegynae</taxon>
        <taxon>Araneoidea</taxon>
        <taxon>Nephilidae</taxon>
        <taxon>Trichonephila</taxon>
    </lineage>
</organism>
<reference evidence="1" key="1">
    <citation type="submission" date="2020-07" db="EMBL/GenBank/DDBJ databases">
        <title>Multicomponent nature underlies the extraordinary mechanical properties of spider dragline silk.</title>
        <authorList>
            <person name="Kono N."/>
            <person name="Nakamura H."/>
            <person name="Mori M."/>
            <person name="Yoshida Y."/>
            <person name="Ohtoshi R."/>
            <person name="Malay A.D."/>
            <person name="Moran D.A.P."/>
            <person name="Tomita M."/>
            <person name="Numata K."/>
            <person name="Arakawa K."/>
        </authorList>
    </citation>
    <scope>NUCLEOTIDE SEQUENCE</scope>
</reference>
<name>A0A8X6M365_TRICU</name>
<comment type="caution">
    <text evidence="1">The sequence shown here is derived from an EMBL/GenBank/DDBJ whole genome shotgun (WGS) entry which is preliminary data.</text>
</comment>
<accession>A0A8X6M365</accession>
<dbReference type="Proteomes" id="UP000887116">
    <property type="component" value="Unassembled WGS sequence"/>
</dbReference>
<sequence length="107" mass="11804">MARDKLLQIQRLQNTSIRGIAGIPRYIPVSVIHKELKIEPVASYISKVHQNFHSTIGTHSNPSIQQPSSFQASPLNLPPLSCESYIPSLGNQLSVTYFLLEGTGFGE</sequence>
<dbReference type="EMBL" id="BMAO01039182">
    <property type="protein sequence ID" value="GFR29604.1"/>
    <property type="molecule type" value="Genomic_DNA"/>
</dbReference>
<proteinExistence type="predicted"/>
<protein>
    <submittedName>
        <fullName evidence="1">Uncharacterized protein</fullName>
    </submittedName>
</protein>
<keyword evidence="2" id="KW-1185">Reference proteome</keyword>
<gene>
    <name evidence="1" type="ORF">TNCT_614131</name>
</gene>
<evidence type="ECO:0000313" key="1">
    <source>
        <dbReference type="EMBL" id="GFR29604.1"/>
    </source>
</evidence>
<dbReference type="OrthoDB" id="10430625at2759"/>